<dbReference type="InterPro" id="IPR050582">
    <property type="entry name" value="HAD-like_SerB"/>
</dbReference>
<dbReference type="Gene3D" id="3.40.50.300">
    <property type="entry name" value="P-loop containing nucleotide triphosphate hydrolases"/>
    <property type="match status" value="1"/>
</dbReference>
<dbReference type="SUPFAM" id="SSF53271">
    <property type="entry name" value="PRTase-like"/>
    <property type="match status" value="1"/>
</dbReference>
<feature type="domain" description="Phosphoribosyltransferase" evidence="1">
    <location>
        <begin position="513"/>
        <end position="710"/>
    </location>
</feature>
<dbReference type="Pfam" id="PF13207">
    <property type="entry name" value="AAA_17"/>
    <property type="match status" value="1"/>
</dbReference>
<dbReference type="CDD" id="cd06223">
    <property type="entry name" value="PRTases_typeI"/>
    <property type="match status" value="1"/>
</dbReference>
<evidence type="ECO:0000313" key="2">
    <source>
        <dbReference type="EMBL" id="KAF7551433.1"/>
    </source>
</evidence>
<dbReference type="InterPro" id="IPR000836">
    <property type="entry name" value="PRTase_dom"/>
</dbReference>
<dbReference type="PANTHER" id="PTHR43344:SF20">
    <property type="entry name" value="URACIL PHOSPHORIBOSYLTRANSFERASE"/>
    <property type="match status" value="1"/>
</dbReference>
<dbReference type="InterPro" id="IPR029057">
    <property type="entry name" value="PRTase-like"/>
</dbReference>
<dbReference type="Proteomes" id="UP000722485">
    <property type="component" value="Unassembled WGS sequence"/>
</dbReference>
<dbReference type="GO" id="GO:0000287">
    <property type="term" value="F:magnesium ion binding"/>
    <property type="evidence" value="ECO:0007669"/>
    <property type="project" value="TreeGrafter"/>
</dbReference>
<keyword evidence="3" id="KW-1185">Reference proteome</keyword>
<organism evidence="2 3">
    <name type="scientific">Cylindrodendrum hubeiense</name>
    <dbReference type="NCBI Taxonomy" id="595255"/>
    <lineage>
        <taxon>Eukaryota</taxon>
        <taxon>Fungi</taxon>
        <taxon>Dikarya</taxon>
        <taxon>Ascomycota</taxon>
        <taxon>Pezizomycotina</taxon>
        <taxon>Sordariomycetes</taxon>
        <taxon>Hypocreomycetidae</taxon>
        <taxon>Hypocreales</taxon>
        <taxon>Nectriaceae</taxon>
        <taxon>Cylindrodendrum</taxon>
    </lineage>
</organism>
<dbReference type="GO" id="GO:0006564">
    <property type="term" value="P:L-serine biosynthetic process"/>
    <property type="evidence" value="ECO:0007669"/>
    <property type="project" value="TreeGrafter"/>
</dbReference>
<dbReference type="AlphaFoldDB" id="A0A9P5H7U3"/>
<dbReference type="SUPFAM" id="SSF52540">
    <property type="entry name" value="P-loop containing nucleoside triphosphate hydrolases"/>
    <property type="match status" value="1"/>
</dbReference>
<dbReference type="EMBL" id="JAANBB010000078">
    <property type="protein sequence ID" value="KAF7551433.1"/>
    <property type="molecule type" value="Genomic_DNA"/>
</dbReference>
<gene>
    <name evidence="2" type="ORF">G7Z17_g5009</name>
</gene>
<sequence>MPSNCVQTDSMSESARLHQPAQLAAFITAQETQQARLTPKNPVVIGLYGIPGSGKSFLLNELNRELDRDAFQFYEGSEMISDIVPGGLAAFEKLDEPEKFAWREQAIQRIRSECLSSGRAAVVTGHFMFWAENAHVGLPVYTPSDLEVFTHILYLDIPAETISQRLSDDTQKQRFLISIDHIRSWQQAEKTGLRQLCRQHSILFSLLSPRPDMVRRISTLIQDFQTYSTESNMSKVEARLDDMVSKGESVETVLVLDGDKTLATADTGVLFWEMASRWNDEEHPLSALFSSSLGYSEMAFRQATLLYEEADNEDQFDGLCESVAARVKIHLDFVSLLQKISAYNHIGVVVITCGLCRVWEKILDREGLSESVKVIGGGRIADGPIVTATVKSDAVARLKNFHKVHVWAFGDSPLDLPMLEAADEAIVVVGDEISRSKSMDTALSDAIDTRSLRARQCLLPGYVAPRLDNARLPEVKLTDPDFVNTIISRRRGRPSPTPGCDPSPSGLQVLQATEKNAAKLLMTPTRDARVSGPALRAAHGRVGWYLATEFLSEMIGVEESPIPHVQGHQTNGYRLYDEEKTSIIALMRGGEPMALGVNEAFPLAMFIHATRPGDIKLDHIQQQRVVILVDSVVNSGKTVTEFVQHIRNLCVGARIVVLAGVVQAKAISEGKYALEALARHGNVNLVALRLSENEFTGTRGTDTGNRLFNTTHLP</sequence>
<dbReference type="Gene3D" id="3.40.50.1000">
    <property type="entry name" value="HAD superfamily/HAD-like"/>
    <property type="match status" value="1"/>
</dbReference>
<dbReference type="InterPro" id="IPR036412">
    <property type="entry name" value="HAD-like_sf"/>
</dbReference>
<evidence type="ECO:0000259" key="1">
    <source>
        <dbReference type="Pfam" id="PF14681"/>
    </source>
</evidence>
<dbReference type="Pfam" id="PF14681">
    <property type="entry name" value="UPRTase"/>
    <property type="match status" value="1"/>
</dbReference>
<dbReference type="InterPro" id="IPR023214">
    <property type="entry name" value="HAD_sf"/>
</dbReference>
<name>A0A9P5H7U3_9HYPO</name>
<reference evidence="2" key="1">
    <citation type="submission" date="2020-03" db="EMBL/GenBank/DDBJ databases">
        <title>Draft Genome Sequence of Cylindrodendrum hubeiense.</title>
        <authorList>
            <person name="Buettner E."/>
            <person name="Kellner H."/>
        </authorList>
    </citation>
    <scope>NUCLEOTIDE SEQUENCE</scope>
    <source>
        <strain evidence="2">IHI 201604</strain>
    </source>
</reference>
<comment type="caution">
    <text evidence="2">The sequence shown here is derived from an EMBL/GenBank/DDBJ whole genome shotgun (WGS) entry which is preliminary data.</text>
</comment>
<dbReference type="Pfam" id="PF12710">
    <property type="entry name" value="HAD"/>
    <property type="match status" value="1"/>
</dbReference>
<dbReference type="GO" id="GO:0005737">
    <property type="term" value="C:cytoplasm"/>
    <property type="evidence" value="ECO:0007669"/>
    <property type="project" value="TreeGrafter"/>
</dbReference>
<dbReference type="InterPro" id="IPR027417">
    <property type="entry name" value="P-loop_NTPase"/>
</dbReference>
<proteinExistence type="predicted"/>
<dbReference type="GO" id="GO:0036424">
    <property type="term" value="F:L-phosphoserine phosphatase activity"/>
    <property type="evidence" value="ECO:0007669"/>
    <property type="project" value="TreeGrafter"/>
</dbReference>
<protein>
    <recommendedName>
        <fullName evidence="1">Phosphoribosyltransferase domain-containing protein</fullName>
    </recommendedName>
</protein>
<dbReference type="Gene3D" id="3.40.50.2020">
    <property type="match status" value="1"/>
</dbReference>
<dbReference type="OrthoDB" id="5416609at2759"/>
<dbReference type="SUPFAM" id="SSF56784">
    <property type="entry name" value="HAD-like"/>
    <property type="match status" value="1"/>
</dbReference>
<evidence type="ECO:0000313" key="3">
    <source>
        <dbReference type="Proteomes" id="UP000722485"/>
    </source>
</evidence>
<dbReference type="PANTHER" id="PTHR43344">
    <property type="entry name" value="PHOSPHOSERINE PHOSPHATASE"/>
    <property type="match status" value="1"/>
</dbReference>
<accession>A0A9P5H7U3</accession>